<organism evidence="20 21">
    <name type="scientific">Brassica rapa subsp. trilocularis</name>
    <dbReference type="NCBI Taxonomy" id="1813537"/>
    <lineage>
        <taxon>Eukaryota</taxon>
        <taxon>Viridiplantae</taxon>
        <taxon>Streptophyta</taxon>
        <taxon>Embryophyta</taxon>
        <taxon>Tracheophyta</taxon>
        <taxon>Spermatophyta</taxon>
        <taxon>Magnoliopsida</taxon>
        <taxon>eudicotyledons</taxon>
        <taxon>Gunneridae</taxon>
        <taxon>Pentapetalae</taxon>
        <taxon>rosids</taxon>
        <taxon>malvids</taxon>
        <taxon>Brassicales</taxon>
        <taxon>Brassicaceae</taxon>
        <taxon>Brassiceae</taxon>
        <taxon>Brassica</taxon>
    </lineage>
</organism>
<evidence type="ECO:0000256" key="4">
    <source>
        <dbReference type="ARBA" id="ARBA00002322"/>
    </source>
</evidence>
<dbReference type="Gene3D" id="1.10.420.10">
    <property type="entry name" value="Peroxidase, domain 2"/>
    <property type="match status" value="3"/>
</dbReference>
<evidence type="ECO:0000256" key="7">
    <source>
        <dbReference type="ARBA" id="ARBA00022525"/>
    </source>
</evidence>
<protein>
    <recommendedName>
        <fullName evidence="6">peroxidase</fullName>
        <ecNumber evidence="6">1.11.1.7</ecNumber>
    </recommendedName>
</protein>
<evidence type="ECO:0000256" key="12">
    <source>
        <dbReference type="ARBA" id="ARBA00022837"/>
    </source>
</evidence>
<evidence type="ECO:0000256" key="13">
    <source>
        <dbReference type="ARBA" id="ARBA00023002"/>
    </source>
</evidence>
<reference evidence="20 21" key="1">
    <citation type="submission" date="2021-03" db="EMBL/GenBank/DDBJ databases">
        <authorList>
            <person name="King G.J."/>
            <person name="Bancroft I."/>
            <person name="Baten A."/>
            <person name="Bloomfield J."/>
            <person name="Borpatragohain P."/>
            <person name="He Z."/>
            <person name="Irish N."/>
            <person name="Irwin J."/>
            <person name="Liu K."/>
            <person name="Mauleon R.P."/>
            <person name="Moore J."/>
            <person name="Morris R."/>
            <person name="Ostergaard L."/>
            <person name="Wang B."/>
            <person name="Wells R."/>
        </authorList>
    </citation>
    <scope>NUCLEOTIDE SEQUENCE [LARGE SCALE GENOMIC DNA]</scope>
    <source>
        <strain evidence="20">R-o-18</strain>
        <tissue evidence="20">Leaf</tissue>
    </source>
</reference>
<comment type="catalytic activity">
    <reaction evidence="1">
        <text>2 a phenolic donor + H2O2 = 2 a phenolic radical donor + 2 H2O</text>
        <dbReference type="Rhea" id="RHEA:56136"/>
        <dbReference type="ChEBI" id="CHEBI:15377"/>
        <dbReference type="ChEBI" id="CHEBI:16240"/>
        <dbReference type="ChEBI" id="CHEBI:139520"/>
        <dbReference type="ChEBI" id="CHEBI:139521"/>
        <dbReference type="EC" id="1.11.1.7"/>
    </reaction>
</comment>
<sequence length="827" mass="88805">MMKTQNKNVLLTIFTLCMICSGARSQLSPGIYDKSCPYLVQIVRKQVNMALKAEIRMAASLIRLHFHDCFVNGCDASVLLDGADSEKLSISNANSARGFEVVDTIKAAVESACPGVVSCADILTLAARESVYMTGGPMWRVALGRKDGLVANQSSANNLPSPFEPLDAIIAKFQAVGLNVTDVVALSGAHTFGQAKCDLFRNRLFNFTGQGSPDATLETTLLSDLRTVCPIGGNGNVTAPLDRNSTDVFDNNYFKNLLQGKGLLSSDQILFSSDLAVNTTKRLVEAYSQSQSLFFRDFTCSMIRMGGIMNPINGSSGEGCDGSVLLDAAPADGVEGEKEAFQNAGSLDGFEVIDDIKTALENVCPGVVSCADILAIAAEISVSLAGGPSWDVLLGRRDGRTANRGEAVTALPLGPDSLEILTSKFSVHNLDTTDLVALSGAHTFGRVQCGVITNRLHNFSGGSLTARVNLDDTSPDSFDNDYFKNLQNNRGVIESDQILFSSTGSPTVSLVNRFAENQNEFFGNFARSMIKMGNVKVLTGTEGEIRRDCRRGCDGSVLLDAAPVDGVEGEKEAFQNAGSLDGFEVIDDIKTALENICPGVVSCADILAIAAEISVSLAGGPSWDVLLGRRDGRTANRGDAVAALPLGPDSMEILTSKFSVHNLDTTDLVALSGNLYIPVLNLRSRPKNIGAHTFGRVQCGVITNRLHNFTGNNGQSDPSIEPKFLKTLRRKCPQGRSLTARVNLDPTSPDTFDNDYFKNLQNNRGVIESDQILFSSKGAPTVSLVNRFAKSQRKFYKAFAKSMIKMGNVRVLTGDDGEIRRDCRRVN</sequence>
<evidence type="ECO:0000256" key="8">
    <source>
        <dbReference type="ARBA" id="ARBA00022559"/>
    </source>
</evidence>
<feature type="chain" id="PRO_5045985185" description="peroxidase" evidence="18">
    <location>
        <begin position="26"/>
        <end position="827"/>
    </location>
</feature>
<accession>A0ABQ7KQJ2</accession>
<dbReference type="InterPro" id="IPR010255">
    <property type="entry name" value="Haem_peroxidase_sf"/>
</dbReference>
<keyword evidence="9" id="KW-0349">Heme</keyword>
<gene>
    <name evidence="20" type="primary">A10p026280.1_BraROA</name>
    <name evidence="20" type="ORF">IGI04_041143</name>
</gene>
<dbReference type="InterPro" id="IPR002016">
    <property type="entry name" value="Haem_peroxidase"/>
</dbReference>
<keyword evidence="21" id="KW-1185">Reference proteome</keyword>
<name>A0ABQ7KQJ2_BRACM</name>
<keyword evidence="15" id="KW-1015">Disulfide bond</keyword>
<evidence type="ECO:0000256" key="14">
    <source>
        <dbReference type="ARBA" id="ARBA00023004"/>
    </source>
</evidence>
<evidence type="ECO:0000256" key="2">
    <source>
        <dbReference type="ARBA" id="ARBA00001913"/>
    </source>
</evidence>
<evidence type="ECO:0000256" key="5">
    <source>
        <dbReference type="ARBA" id="ARBA00006873"/>
    </source>
</evidence>
<feature type="signal peptide" evidence="18">
    <location>
        <begin position="1"/>
        <end position="25"/>
    </location>
</feature>
<dbReference type="EMBL" id="JADBGQ010000010">
    <property type="protein sequence ID" value="KAG5376547.1"/>
    <property type="molecule type" value="Genomic_DNA"/>
</dbReference>
<dbReference type="InterPro" id="IPR033905">
    <property type="entry name" value="Secretory_peroxidase"/>
</dbReference>
<dbReference type="Gene3D" id="1.10.520.10">
    <property type="match status" value="3"/>
</dbReference>
<dbReference type="SUPFAM" id="SSF48113">
    <property type="entry name" value="Heme-dependent peroxidases"/>
    <property type="match status" value="3"/>
</dbReference>
<evidence type="ECO:0000256" key="6">
    <source>
        <dbReference type="ARBA" id="ARBA00012313"/>
    </source>
</evidence>
<comment type="similarity">
    <text evidence="5">Belongs to the peroxidase family. Ascorbate peroxidase subfamily.</text>
</comment>
<dbReference type="Pfam" id="PF00141">
    <property type="entry name" value="peroxidase"/>
    <property type="match status" value="3"/>
</dbReference>
<evidence type="ECO:0000259" key="19">
    <source>
        <dbReference type="PROSITE" id="PS50873"/>
    </source>
</evidence>
<keyword evidence="11 18" id="KW-0732">Signal</keyword>
<dbReference type="PANTHER" id="PTHR31388">
    <property type="entry name" value="PEROXIDASE 72-RELATED"/>
    <property type="match status" value="1"/>
</dbReference>
<dbReference type="PROSITE" id="PS00436">
    <property type="entry name" value="PEROXIDASE_2"/>
    <property type="match status" value="1"/>
</dbReference>
<dbReference type="InterPro" id="IPR019794">
    <property type="entry name" value="Peroxidases_AS"/>
</dbReference>
<comment type="cofactor">
    <cofactor evidence="3">
        <name>heme b</name>
        <dbReference type="ChEBI" id="CHEBI:60344"/>
    </cofactor>
</comment>
<evidence type="ECO:0000256" key="16">
    <source>
        <dbReference type="ARBA" id="ARBA00023180"/>
    </source>
</evidence>
<evidence type="ECO:0000256" key="18">
    <source>
        <dbReference type="SAM" id="SignalP"/>
    </source>
</evidence>
<keyword evidence="8" id="KW-0575">Peroxidase</keyword>
<keyword evidence="12" id="KW-0106">Calcium</keyword>
<dbReference type="PRINTS" id="PR00458">
    <property type="entry name" value="PEROXIDASE"/>
</dbReference>
<evidence type="ECO:0000256" key="15">
    <source>
        <dbReference type="ARBA" id="ARBA00023157"/>
    </source>
</evidence>
<evidence type="ECO:0000256" key="9">
    <source>
        <dbReference type="ARBA" id="ARBA00022617"/>
    </source>
</evidence>
<keyword evidence="14" id="KW-0408">Iron</keyword>
<evidence type="ECO:0000256" key="1">
    <source>
        <dbReference type="ARBA" id="ARBA00000189"/>
    </source>
</evidence>
<dbReference type="Proteomes" id="UP000823674">
    <property type="component" value="Chromosome A10"/>
</dbReference>
<dbReference type="EC" id="1.11.1.7" evidence="6"/>
<keyword evidence="16" id="KW-0325">Glycoprotein</keyword>
<proteinExistence type="inferred from homology"/>
<keyword evidence="10" id="KW-0479">Metal-binding</keyword>
<keyword evidence="7" id="KW-0964">Secreted</keyword>
<evidence type="ECO:0000256" key="11">
    <source>
        <dbReference type="ARBA" id="ARBA00022729"/>
    </source>
</evidence>
<evidence type="ECO:0000313" key="20">
    <source>
        <dbReference type="EMBL" id="KAG5376547.1"/>
    </source>
</evidence>
<evidence type="ECO:0000256" key="3">
    <source>
        <dbReference type="ARBA" id="ARBA00001970"/>
    </source>
</evidence>
<dbReference type="PRINTS" id="PR00461">
    <property type="entry name" value="PLPEROXIDASE"/>
</dbReference>
<evidence type="ECO:0000313" key="21">
    <source>
        <dbReference type="Proteomes" id="UP000823674"/>
    </source>
</evidence>
<dbReference type="CDD" id="cd00693">
    <property type="entry name" value="secretory_peroxidase"/>
    <property type="match status" value="3"/>
</dbReference>
<dbReference type="PROSITE" id="PS00435">
    <property type="entry name" value="PEROXIDASE_1"/>
    <property type="match status" value="2"/>
</dbReference>
<dbReference type="InterPro" id="IPR000823">
    <property type="entry name" value="Peroxidase_pln"/>
</dbReference>
<comment type="function">
    <text evidence="4">Removal of H(2)O(2), oxidation of toxic reductants, biosynthesis and degradation of lignin, suberization, auxin catabolism, response to environmental stresses such as wounding, pathogen attack and oxidative stress. These functions might be dependent on each isozyme/isoform in each plant tissue.</text>
</comment>
<dbReference type="PANTHER" id="PTHR31388:SF264">
    <property type="entry name" value="PEROXIDASE 59"/>
    <property type="match status" value="1"/>
</dbReference>
<evidence type="ECO:0000256" key="10">
    <source>
        <dbReference type="ARBA" id="ARBA00022723"/>
    </source>
</evidence>
<feature type="domain" description="Plant heme peroxidase family profile" evidence="19">
    <location>
        <begin position="551"/>
        <end position="827"/>
    </location>
</feature>
<feature type="domain" description="Plant heme peroxidase family profile" evidence="19">
    <location>
        <begin position="26"/>
        <end position="553"/>
    </location>
</feature>
<comment type="cofactor">
    <cofactor evidence="2">
        <name>Ca(2+)</name>
        <dbReference type="ChEBI" id="CHEBI:29108"/>
    </cofactor>
</comment>
<dbReference type="InterPro" id="IPR019793">
    <property type="entry name" value="Peroxidases_heam-ligand_BS"/>
</dbReference>
<comment type="caution">
    <text evidence="20">The sequence shown here is derived from an EMBL/GenBank/DDBJ whole genome shotgun (WGS) entry which is preliminary data.</text>
</comment>
<keyword evidence="13" id="KW-0560">Oxidoreductase</keyword>
<evidence type="ECO:0000256" key="17">
    <source>
        <dbReference type="ARBA" id="ARBA00023324"/>
    </source>
</evidence>
<keyword evidence="17" id="KW-0376">Hydrogen peroxide</keyword>
<dbReference type="PROSITE" id="PS50873">
    <property type="entry name" value="PEROXIDASE_4"/>
    <property type="match status" value="2"/>
</dbReference>